<dbReference type="InterPro" id="IPR019734">
    <property type="entry name" value="TPR_rpt"/>
</dbReference>
<protein>
    <recommendedName>
        <fullName evidence="6">Tetratricopeptide repeat protein</fullName>
    </recommendedName>
</protein>
<name>A0AAE9SL53_9SPIR</name>
<dbReference type="SUPFAM" id="SSF48452">
    <property type="entry name" value="TPR-like"/>
    <property type="match status" value="1"/>
</dbReference>
<dbReference type="AlphaFoldDB" id="A0AAE9SL53"/>
<feature type="repeat" description="TPR" evidence="1">
    <location>
        <begin position="132"/>
        <end position="165"/>
    </location>
</feature>
<dbReference type="RefSeq" id="WP_255806295.1">
    <property type="nucleotide sequence ID" value="NZ_CP038802.1"/>
</dbReference>
<dbReference type="Gene3D" id="1.25.40.10">
    <property type="entry name" value="Tetratricopeptide repeat domain"/>
    <property type="match status" value="2"/>
</dbReference>
<evidence type="ECO:0000313" key="3">
    <source>
        <dbReference type="EMBL" id="UTY33319.1"/>
    </source>
</evidence>
<dbReference type="SMART" id="SM00028">
    <property type="entry name" value="TPR"/>
    <property type="match status" value="4"/>
</dbReference>
<sequence>MEDKKKEINSVFKFALIFFLFAAPCLFSQNKPDALVLYKKGRYAEAVAVCEAEIKESPNNLDSYVVMTWALLADGQYQKTYDMSEAGRKIAQTDPRLIATQAEACYHLGKNSEALKLFQDYISYAPNGVRISSSYYFMGEIYLRMAKYRHADIAFSVAVTLEAFNSLWWVRLGYAREQTKEYRYSLEAYNKALSLNKNLVDAQKGRERVLQRF</sequence>
<organism evidence="3 4">
    <name type="scientific">Treponema putidum</name>
    <dbReference type="NCBI Taxonomy" id="221027"/>
    <lineage>
        <taxon>Bacteria</taxon>
        <taxon>Pseudomonadati</taxon>
        <taxon>Spirochaetota</taxon>
        <taxon>Spirochaetia</taxon>
        <taxon>Spirochaetales</taxon>
        <taxon>Treponemataceae</taxon>
        <taxon>Treponema</taxon>
    </lineage>
</organism>
<evidence type="ECO:0000256" key="1">
    <source>
        <dbReference type="PROSITE-ProRule" id="PRU00339"/>
    </source>
</evidence>
<dbReference type="InterPro" id="IPR011990">
    <property type="entry name" value="TPR-like_helical_dom_sf"/>
</dbReference>
<proteinExistence type="predicted"/>
<evidence type="ECO:0000313" key="5">
    <source>
        <dbReference type="Proteomes" id="UP001059401"/>
    </source>
</evidence>
<dbReference type="PROSITE" id="PS50005">
    <property type="entry name" value="TPR"/>
    <property type="match status" value="2"/>
</dbReference>
<dbReference type="EMBL" id="CP038802">
    <property type="protein sequence ID" value="UTY28453.1"/>
    <property type="molecule type" value="Genomic_DNA"/>
</dbReference>
<dbReference type="EMBL" id="CP038804">
    <property type="protein sequence ID" value="UTY33319.1"/>
    <property type="molecule type" value="Genomic_DNA"/>
</dbReference>
<evidence type="ECO:0000313" key="4">
    <source>
        <dbReference type="Proteomes" id="UP001058682"/>
    </source>
</evidence>
<dbReference type="Pfam" id="PF13181">
    <property type="entry name" value="TPR_8"/>
    <property type="match status" value="1"/>
</dbReference>
<keyword evidence="1" id="KW-0802">TPR repeat</keyword>
<dbReference type="Proteomes" id="UP001059401">
    <property type="component" value="Chromosome"/>
</dbReference>
<accession>A0AAE9SL53</accession>
<feature type="repeat" description="TPR" evidence="1">
    <location>
        <begin position="166"/>
        <end position="199"/>
    </location>
</feature>
<evidence type="ECO:0008006" key="6">
    <source>
        <dbReference type="Google" id="ProtNLM"/>
    </source>
</evidence>
<dbReference type="Proteomes" id="UP001058682">
    <property type="component" value="Chromosome"/>
</dbReference>
<keyword evidence="5" id="KW-1185">Reference proteome</keyword>
<gene>
    <name evidence="3" type="ORF">E4N74_04305</name>
    <name evidence="2" type="ORF">E4N76_05200</name>
</gene>
<reference evidence="3" key="1">
    <citation type="submission" date="2019-04" db="EMBL/GenBank/DDBJ databases">
        <title>Whole genome sequencing of oral phylogroup 2 treponemes.</title>
        <authorList>
            <person name="Chan Y."/>
            <person name="Zeng H.H."/>
            <person name="Yu X.L."/>
            <person name="Leung W.K."/>
            <person name="Watt R.M."/>
        </authorList>
    </citation>
    <scope>NUCLEOTIDE SEQUENCE</scope>
    <source>
        <strain evidence="3">OMZ 835</strain>
        <strain evidence="2">OMZ 847</strain>
    </source>
</reference>
<evidence type="ECO:0000313" key="2">
    <source>
        <dbReference type="EMBL" id="UTY28453.1"/>
    </source>
</evidence>